<feature type="signal peptide" evidence="1">
    <location>
        <begin position="1"/>
        <end position="19"/>
    </location>
</feature>
<dbReference type="SUPFAM" id="SSF48452">
    <property type="entry name" value="TPR-like"/>
    <property type="match status" value="1"/>
</dbReference>
<dbReference type="InterPro" id="IPR011990">
    <property type="entry name" value="TPR-like_helical_dom_sf"/>
</dbReference>
<dbReference type="EMBL" id="WELG01000002">
    <property type="protein sequence ID" value="KAB7529072.1"/>
    <property type="molecule type" value="Genomic_DNA"/>
</dbReference>
<comment type="caution">
    <text evidence="2">The sequence shown here is derived from an EMBL/GenBank/DDBJ whole genome shotgun (WGS) entry which is preliminary data.</text>
</comment>
<dbReference type="RefSeq" id="WP_152132421.1">
    <property type="nucleotide sequence ID" value="NZ_WELG01000002.1"/>
</dbReference>
<dbReference type="PROSITE" id="PS51257">
    <property type="entry name" value="PROKAR_LIPOPROTEIN"/>
    <property type="match status" value="1"/>
</dbReference>
<dbReference type="Gene3D" id="1.25.40.390">
    <property type="match status" value="1"/>
</dbReference>
<name>A0A6I1E0F8_9FLAO</name>
<keyword evidence="1" id="KW-0732">Signal</keyword>
<dbReference type="InterPro" id="IPR041662">
    <property type="entry name" value="SusD-like_2"/>
</dbReference>
<sequence>MKKMKFMVFGLLSMVTILSCTKNFDEMNTDQNGFLSTEVSAKFFLTDTQYKLYSPDRFPYWRAHLIHADRYAGHFTFGFNGSWWADDLGYTYNAGYTDAAYGWLAGYLGNIKGFTDFVKEGGELENEYMYAMALIIKGLYYQMYTETFGMVPYTEAGVEGILTPKYDDQKTIYKGVIAELDEAMAIIGSAERTGLGVDDAGENDVYCGGDLQKWKRLANTLKLRIGMRALGAPGDDFAASAINEALSAPLLDDTTGSVVMNKDFVISQWAAAAYGDVWYNFGTGSDWTVSGTLVNLLQDNNDPRLAAYVQPAKGGTFKFVDNPETPDPSYQERVDFIIGALDAAGADYTTSMSGDTTIVEMPAGQYVGQPSRINGDTYPYVRYDLFSIPSEAVIQQKTSSQVDGYPEIILTSAEAYFLQAEAVLKGLQGATGDAQDLFAKGIKEAMTLWGISDGDADIYITNEAAADITVGTLDEKLEKIAHQRWLVSYTDGFEAWAVVRDTGYPSELAGGVSDQTIFALGTLNGDYPQRLRYGSGAQDNPNFSAVAPAQGDDMQGTTLWFAQ</sequence>
<dbReference type="Proteomes" id="UP000429785">
    <property type="component" value="Unassembled WGS sequence"/>
</dbReference>
<gene>
    <name evidence="2" type="ORF">F8C76_14635</name>
</gene>
<proteinExistence type="predicted"/>
<reference evidence="2 3" key="1">
    <citation type="submission" date="2019-10" db="EMBL/GenBank/DDBJ databases">
        <title>Muricauda olearia CL-SS4 JCM15563 genome.</title>
        <authorList>
            <person name="Liu L."/>
        </authorList>
    </citation>
    <scope>NUCLEOTIDE SEQUENCE [LARGE SCALE GENOMIC DNA]</scope>
    <source>
        <strain evidence="2 3">CL-SS4</strain>
    </source>
</reference>
<evidence type="ECO:0000313" key="2">
    <source>
        <dbReference type="EMBL" id="KAB7529072.1"/>
    </source>
</evidence>
<evidence type="ECO:0000256" key="1">
    <source>
        <dbReference type="SAM" id="SignalP"/>
    </source>
</evidence>
<dbReference type="Pfam" id="PF12771">
    <property type="entry name" value="SusD-like_2"/>
    <property type="match status" value="2"/>
</dbReference>
<evidence type="ECO:0000313" key="3">
    <source>
        <dbReference type="Proteomes" id="UP000429785"/>
    </source>
</evidence>
<dbReference type="AlphaFoldDB" id="A0A6I1E0F8"/>
<keyword evidence="2" id="KW-0449">Lipoprotein</keyword>
<accession>A0A6I1E0F8</accession>
<organism evidence="2 3">
    <name type="scientific">Flagellimonas olearia</name>
    <dbReference type="NCBI Taxonomy" id="552546"/>
    <lineage>
        <taxon>Bacteria</taxon>
        <taxon>Pseudomonadati</taxon>
        <taxon>Bacteroidota</taxon>
        <taxon>Flavobacteriia</taxon>
        <taxon>Flavobacteriales</taxon>
        <taxon>Flavobacteriaceae</taxon>
        <taxon>Flagellimonas</taxon>
    </lineage>
</organism>
<feature type="chain" id="PRO_5026209634" evidence="1">
    <location>
        <begin position="20"/>
        <end position="563"/>
    </location>
</feature>
<protein>
    <submittedName>
        <fullName evidence="2">SusD/RagB family nutrient-binding outer membrane lipoprotein</fullName>
    </submittedName>
</protein>
<dbReference type="OrthoDB" id="725917at2"/>